<name>A0A316UEL3_9BASI</name>
<dbReference type="PANTHER" id="PTHR12010:SF2">
    <property type="entry name" value="40S RIBOSOMAL PROTEIN S29"/>
    <property type="match status" value="1"/>
</dbReference>
<dbReference type="RefSeq" id="XP_025350518.1">
    <property type="nucleotide sequence ID" value="XM_025491805.1"/>
</dbReference>
<evidence type="ECO:0000256" key="1">
    <source>
        <dbReference type="ARBA" id="ARBA00001947"/>
    </source>
</evidence>
<proteinExistence type="inferred from homology"/>
<evidence type="ECO:0000256" key="5">
    <source>
        <dbReference type="ARBA" id="ARBA00022833"/>
    </source>
</evidence>
<dbReference type="GO" id="GO:0019843">
    <property type="term" value="F:rRNA binding"/>
    <property type="evidence" value="ECO:0007669"/>
    <property type="project" value="UniProtKB-KW"/>
</dbReference>
<dbReference type="InterPro" id="IPR023676">
    <property type="entry name" value="Ribosomal_uS14_arc"/>
</dbReference>
<protein>
    <recommendedName>
        <fullName evidence="11">Ribosomal protein S14</fullName>
    </recommendedName>
</protein>
<keyword evidence="6" id="KW-0694">RNA-binding</keyword>
<reference evidence="9 10" key="1">
    <citation type="journal article" date="2018" name="Mol. Biol. Evol.">
        <title>Broad Genomic Sampling Reveals a Smut Pathogenic Ancestry of the Fungal Clade Ustilaginomycotina.</title>
        <authorList>
            <person name="Kijpornyongpan T."/>
            <person name="Mondo S.J."/>
            <person name="Barry K."/>
            <person name="Sandor L."/>
            <person name="Lee J."/>
            <person name="Lipzen A."/>
            <person name="Pangilinan J."/>
            <person name="LaButti K."/>
            <person name="Hainaut M."/>
            <person name="Henrissat B."/>
            <person name="Grigoriev I.V."/>
            <person name="Spatafora J.W."/>
            <person name="Aime M.C."/>
        </authorList>
    </citation>
    <scope>NUCLEOTIDE SEQUENCE [LARGE SCALE GENOMIC DNA]</scope>
    <source>
        <strain evidence="9 10">MCA 4718</strain>
    </source>
</reference>
<dbReference type="FunFam" id="4.10.830.10:FF:000002">
    <property type="entry name" value="40S ribosomal protein S29"/>
    <property type="match status" value="1"/>
</dbReference>
<evidence type="ECO:0008006" key="11">
    <source>
        <dbReference type="Google" id="ProtNLM"/>
    </source>
</evidence>
<dbReference type="EMBL" id="KZ819322">
    <property type="protein sequence ID" value="PWN23358.1"/>
    <property type="molecule type" value="Genomic_DNA"/>
</dbReference>
<dbReference type="GeneID" id="37013539"/>
<dbReference type="NCBIfam" id="NF004424">
    <property type="entry name" value="PRK05766.1"/>
    <property type="match status" value="1"/>
</dbReference>
<keyword evidence="7" id="KW-0689">Ribosomal protein</keyword>
<keyword evidence="10" id="KW-1185">Reference proteome</keyword>
<dbReference type="InterPro" id="IPR018271">
    <property type="entry name" value="Ribosomal_uS14_CS"/>
</dbReference>
<dbReference type="GO" id="GO:0003735">
    <property type="term" value="F:structural constituent of ribosome"/>
    <property type="evidence" value="ECO:0007669"/>
    <property type="project" value="InterPro"/>
</dbReference>
<dbReference type="Gene3D" id="4.10.830.10">
    <property type="entry name" value="30s Ribosomal Protein S14, Chain N"/>
    <property type="match status" value="1"/>
</dbReference>
<keyword evidence="4" id="KW-0699">rRNA-binding</keyword>
<dbReference type="InterPro" id="IPR043140">
    <property type="entry name" value="Ribosomal_uS14_sf"/>
</dbReference>
<evidence type="ECO:0000256" key="6">
    <source>
        <dbReference type="ARBA" id="ARBA00022884"/>
    </source>
</evidence>
<evidence type="ECO:0000256" key="2">
    <source>
        <dbReference type="ARBA" id="ARBA00009083"/>
    </source>
</evidence>
<evidence type="ECO:0000313" key="10">
    <source>
        <dbReference type="Proteomes" id="UP000245942"/>
    </source>
</evidence>
<keyword evidence="5" id="KW-0862">Zinc</keyword>
<evidence type="ECO:0000256" key="7">
    <source>
        <dbReference type="ARBA" id="ARBA00022980"/>
    </source>
</evidence>
<evidence type="ECO:0000256" key="3">
    <source>
        <dbReference type="ARBA" id="ARBA00022723"/>
    </source>
</evidence>
<dbReference type="GO" id="GO:0022627">
    <property type="term" value="C:cytosolic small ribosomal subunit"/>
    <property type="evidence" value="ECO:0007669"/>
    <property type="project" value="TreeGrafter"/>
</dbReference>
<dbReference type="OrthoDB" id="10252683at2759"/>
<keyword evidence="3" id="KW-0479">Metal-binding</keyword>
<dbReference type="Proteomes" id="UP000245942">
    <property type="component" value="Unassembled WGS sequence"/>
</dbReference>
<gene>
    <name evidence="9" type="ORF">BCV69DRAFT_280968</name>
</gene>
<evidence type="ECO:0000256" key="4">
    <source>
        <dbReference type="ARBA" id="ARBA00022730"/>
    </source>
</evidence>
<dbReference type="GO" id="GO:0002181">
    <property type="term" value="P:cytoplasmic translation"/>
    <property type="evidence" value="ECO:0007669"/>
    <property type="project" value="TreeGrafter"/>
</dbReference>
<dbReference type="STRING" id="1684307.A0A316UEL3"/>
<evidence type="ECO:0000256" key="8">
    <source>
        <dbReference type="ARBA" id="ARBA00023274"/>
    </source>
</evidence>
<comment type="similarity">
    <text evidence="2">Belongs to the universal ribosomal protein uS14 family.</text>
</comment>
<dbReference type="AlphaFoldDB" id="A0A316UEL3"/>
<evidence type="ECO:0000313" key="9">
    <source>
        <dbReference type="EMBL" id="PWN23358.1"/>
    </source>
</evidence>
<dbReference type="InterPro" id="IPR039744">
    <property type="entry name" value="RIbosomal_uS14_euk_arc"/>
</dbReference>
<accession>A0A316UEL3</accession>
<dbReference type="PANTHER" id="PTHR12010">
    <property type="entry name" value="40S RIBOSOMAL PROTEIN S29"/>
    <property type="match status" value="1"/>
</dbReference>
<comment type="cofactor">
    <cofactor evidence="1">
        <name>Zn(2+)</name>
        <dbReference type="ChEBI" id="CHEBI:29105"/>
    </cofactor>
</comment>
<dbReference type="HAMAP" id="MF_01364_A">
    <property type="entry name" value="Ribosomal_uS14_2_A"/>
    <property type="match status" value="1"/>
</dbReference>
<dbReference type="Pfam" id="PF00253">
    <property type="entry name" value="Ribosomal_S14"/>
    <property type="match status" value="1"/>
</dbReference>
<dbReference type="InterPro" id="IPR001209">
    <property type="entry name" value="Ribosomal_uS14"/>
</dbReference>
<organism evidence="9 10">
    <name type="scientific">Pseudomicrostroma glucosiphilum</name>
    <dbReference type="NCBI Taxonomy" id="1684307"/>
    <lineage>
        <taxon>Eukaryota</taxon>
        <taxon>Fungi</taxon>
        <taxon>Dikarya</taxon>
        <taxon>Basidiomycota</taxon>
        <taxon>Ustilaginomycotina</taxon>
        <taxon>Exobasidiomycetes</taxon>
        <taxon>Microstromatales</taxon>
        <taxon>Microstromatales incertae sedis</taxon>
        <taxon>Pseudomicrostroma</taxon>
    </lineage>
</organism>
<dbReference type="GO" id="GO:0008270">
    <property type="term" value="F:zinc ion binding"/>
    <property type="evidence" value="ECO:0007669"/>
    <property type="project" value="InterPro"/>
</dbReference>
<sequence>MTHAAVWFSHPRKFGKGSRTCRVCGNPGGIIRKYSLDICRQCFRDNAKEIGFAKVSTLDTERDREVLKGVEGRTHDQGKAN</sequence>
<keyword evidence="8" id="KW-0687">Ribonucleoprotein</keyword>
<dbReference type="PROSITE" id="PS00527">
    <property type="entry name" value="RIBOSOMAL_S14"/>
    <property type="match status" value="1"/>
</dbReference>